<dbReference type="Pfam" id="PF10706">
    <property type="entry name" value="Aminoglyc_resit"/>
    <property type="match status" value="1"/>
</dbReference>
<reference evidence="1" key="1">
    <citation type="submission" date="2019-08" db="EMBL/GenBank/DDBJ databases">
        <authorList>
            <person name="Kucharzyk K."/>
            <person name="Murdoch R.W."/>
            <person name="Higgins S."/>
            <person name="Loffler F."/>
        </authorList>
    </citation>
    <scope>NUCLEOTIDE SEQUENCE</scope>
</reference>
<dbReference type="InterPro" id="IPR019646">
    <property type="entry name" value="Aminoglyc_AdlTrfase"/>
</dbReference>
<dbReference type="EMBL" id="VSSQ01060475">
    <property type="protein sequence ID" value="MPN13915.1"/>
    <property type="molecule type" value="Genomic_DNA"/>
</dbReference>
<accession>A0A645FHK8</accession>
<proteinExistence type="predicted"/>
<comment type="caution">
    <text evidence="1">The sequence shown here is derived from an EMBL/GenBank/DDBJ whole genome shotgun (WGS) entry which is preliminary data.</text>
</comment>
<gene>
    <name evidence="1" type="ORF">SDC9_161241</name>
</gene>
<dbReference type="AlphaFoldDB" id="A0A645FHK8"/>
<dbReference type="Gene3D" id="3.30.460.40">
    <property type="match status" value="1"/>
</dbReference>
<organism evidence="1">
    <name type="scientific">bioreactor metagenome</name>
    <dbReference type="NCBI Taxonomy" id="1076179"/>
    <lineage>
        <taxon>unclassified sequences</taxon>
        <taxon>metagenomes</taxon>
        <taxon>ecological metagenomes</taxon>
    </lineage>
</organism>
<evidence type="ECO:0000313" key="1">
    <source>
        <dbReference type="EMBL" id="MPN13915.1"/>
    </source>
</evidence>
<protein>
    <submittedName>
        <fullName evidence="1">Uncharacterized protein</fullName>
    </submittedName>
</protein>
<sequence length="144" mass="16304">MDALLGQQTRPHDDLDIAVQHSDVPGIRALLESKGFTDVPRNDTWECNFVMGDALGRQVDLHSCTFNEKQENIFGVAYQYASLQGHGSINGYPVRCISPDWMVQFHTGYPQDENDYLDTKHLCQRFGLPIPADYAEFIAQDKAR</sequence>
<name>A0A645FHK8_9ZZZZ</name>